<dbReference type="Pfam" id="PF04675">
    <property type="entry name" value="DNA_ligase_A_N"/>
    <property type="match status" value="1"/>
</dbReference>
<keyword evidence="10 14" id="KW-0234">DNA repair</keyword>
<evidence type="ECO:0000256" key="9">
    <source>
        <dbReference type="ARBA" id="ARBA00023172"/>
    </source>
</evidence>
<evidence type="ECO:0000256" key="14">
    <source>
        <dbReference type="RuleBase" id="RU000617"/>
    </source>
</evidence>
<feature type="compositionally biased region" description="Polar residues" evidence="16">
    <location>
        <begin position="209"/>
        <end position="218"/>
    </location>
</feature>
<dbReference type="GO" id="GO:0071897">
    <property type="term" value="P:DNA biosynthetic process"/>
    <property type="evidence" value="ECO:0007669"/>
    <property type="project" value="InterPro"/>
</dbReference>
<dbReference type="FunFam" id="2.40.50.140:FF:000062">
    <property type="entry name" value="DNA ligase"/>
    <property type="match status" value="1"/>
</dbReference>
<evidence type="ECO:0000256" key="8">
    <source>
        <dbReference type="ARBA" id="ARBA00022840"/>
    </source>
</evidence>
<dbReference type="GO" id="GO:0005634">
    <property type="term" value="C:nucleus"/>
    <property type="evidence" value="ECO:0007669"/>
    <property type="project" value="UniProtKB-SubCell"/>
</dbReference>
<evidence type="ECO:0000259" key="17">
    <source>
        <dbReference type="PROSITE" id="PS50160"/>
    </source>
</evidence>
<evidence type="ECO:0000256" key="13">
    <source>
        <dbReference type="ARBA" id="ARBA00034003"/>
    </source>
</evidence>
<feature type="compositionally biased region" description="Polar residues" evidence="16">
    <location>
        <begin position="956"/>
        <end position="977"/>
    </location>
</feature>
<name>A0A7E6EMX0_9MOLL</name>
<dbReference type="RefSeq" id="XP_036356644.1">
    <property type="nucleotide sequence ID" value="XM_036500751.1"/>
</dbReference>
<feature type="compositionally biased region" description="Basic and acidic residues" evidence="16">
    <location>
        <begin position="27"/>
        <end position="47"/>
    </location>
</feature>
<dbReference type="FunFam" id="1.10.3260.10:FF:000001">
    <property type="entry name" value="DNA ligase"/>
    <property type="match status" value="1"/>
</dbReference>
<feature type="compositionally biased region" description="Low complexity" evidence="16">
    <location>
        <begin position="145"/>
        <end position="164"/>
    </location>
</feature>
<keyword evidence="9 14" id="KW-0233">DNA recombination</keyword>
<dbReference type="InterPro" id="IPR012309">
    <property type="entry name" value="DNA_ligase_ATP-dep_C"/>
</dbReference>
<feature type="compositionally biased region" description="Polar residues" evidence="16">
    <location>
        <begin position="170"/>
        <end position="179"/>
    </location>
</feature>
<protein>
    <recommendedName>
        <fullName evidence="14">DNA ligase</fullName>
        <ecNumber evidence="14">6.5.1.1</ecNumber>
    </recommendedName>
</protein>
<dbReference type="CDD" id="cd07900">
    <property type="entry name" value="Adenylation_DNA_ligase_I_Euk"/>
    <property type="match status" value="1"/>
</dbReference>
<dbReference type="InterPro" id="IPR050191">
    <property type="entry name" value="ATP-dep_DNA_ligase"/>
</dbReference>
<dbReference type="GO" id="GO:0003910">
    <property type="term" value="F:DNA ligase (ATP) activity"/>
    <property type="evidence" value="ECO:0007669"/>
    <property type="project" value="UniProtKB-EC"/>
</dbReference>
<dbReference type="Pfam" id="PF01068">
    <property type="entry name" value="DNA_ligase_A_M"/>
    <property type="match status" value="1"/>
</dbReference>
<keyword evidence="8 14" id="KW-0067">ATP-binding</keyword>
<keyword evidence="5" id="KW-0235">DNA replication</keyword>
<dbReference type="Gene3D" id="2.40.50.140">
    <property type="entry name" value="Nucleic acid-binding proteins"/>
    <property type="match status" value="1"/>
</dbReference>
<accession>A0A7E6EMX0</accession>
<dbReference type="InterPro" id="IPR000977">
    <property type="entry name" value="DNA_ligase_ATP-dep"/>
</dbReference>
<dbReference type="PROSITE" id="PS00333">
    <property type="entry name" value="DNA_LIGASE_A2"/>
    <property type="match status" value="1"/>
</dbReference>
<dbReference type="PROSITE" id="PS00697">
    <property type="entry name" value="DNA_LIGASE_A1"/>
    <property type="match status" value="1"/>
</dbReference>
<keyword evidence="3 14" id="KW-0436">Ligase</keyword>
<reference evidence="19" key="1">
    <citation type="submission" date="2025-08" db="UniProtKB">
        <authorList>
            <consortium name="RefSeq"/>
        </authorList>
    </citation>
    <scope>IDENTIFICATION</scope>
</reference>
<dbReference type="SUPFAM" id="SSF117018">
    <property type="entry name" value="ATP-dependent DNA ligase DNA-binding domain"/>
    <property type="match status" value="1"/>
</dbReference>
<feature type="compositionally biased region" description="Polar residues" evidence="16">
    <location>
        <begin position="1"/>
        <end position="26"/>
    </location>
</feature>
<gene>
    <name evidence="19" type="primary">LOC115211797</name>
</gene>
<comment type="subcellular location">
    <subcellularLocation>
        <location evidence="1">Nucleus</location>
    </subcellularLocation>
</comment>
<dbReference type="GO" id="GO:0006310">
    <property type="term" value="P:DNA recombination"/>
    <property type="evidence" value="ECO:0007669"/>
    <property type="project" value="UniProtKB-KW"/>
</dbReference>
<feature type="compositionally biased region" description="Acidic residues" evidence="16">
    <location>
        <begin position="107"/>
        <end position="116"/>
    </location>
</feature>
<keyword evidence="11" id="KW-0539">Nucleus</keyword>
<evidence type="ECO:0000256" key="10">
    <source>
        <dbReference type="ARBA" id="ARBA00023204"/>
    </source>
</evidence>
<evidence type="ECO:0000256" key="5">
    <source>
        <dbReference type="ARBA" id="ARBA00022705"/>
    </source>
</evidence>
<dbReference type="InterPro" id="IPR036599">
    <property type="entry name" value="DNA_ligase_N_sf"/>
</dbReference>
<dbReference type="Gene3D" id="3.30.470.30">
    <property type="entry name" value="DNA ligase/mRNA capping enzyme"/>
    <property type="match status" value="1"/>
</dbReference>
<evidence type="ECO:0000256" key="12">
    <source>
        <dbReference type="ARBA" id="ARBA00023306"/>
    </source>
</evidence>
<feature type="domain" description="ATP-dependent DNA ligase family profile" evidence="17">
    <location>
        <begin position="716"/>
        <end position="852"/>
    </location>
</feature>
<dbReference type="FunFam" id="3.30.470.30:FF:000016">
    <property type="entry name" value="DNA ligase"/>
    <property type="match status" value="1"/>
</dbReference>
<feature type="compositionally biased region" description="Basic and acidic residues" evidence="16">
    <location>
        <begin position="292"/>
        <end position="319"/>
    </location>
</feature>
<evidence type="ECO:0000256" key="7">
    <source>
        <dbReference type="ARBA" id="ARBA00022763"/>
    </source>
</evidence>
<keyword evidence="18" id="KW-1185">Reference proteome</keyword>
<comment type="similarity">
    <text evidence="2 15">Belongs to the ATP-dependent DNA ligase family.</text>
</comment>
<dbReference type="InterPro" id="IPR012308">
    <property type="entry name" value="DNA_ligase_ATP-dep_N"/>
</dbReference>
<dbReference type="SUPFAM" id="SSF56091">
    <property type="entry name" value="DNA ligase/mRNA capping enzyme, catalytic domain"/>
    <property type="match status" value="1"/>
</dbReference>
<evidence type="ECO:0000256" key="2">
    <source>
        <dbReference type="ARBA" id="ARBA00007572"/>
    </source>
</evidence>
<dbReference type="InterPro" id="IPR016059">
    <property type="entry name" value="DNA_ligase_ATP-dep_CS"/>
</dbReference>
<dbReference type="InterPro" id="IPR012310">
    <property type="entry name" value="DNA_ligase_ATP-dep_cent"/>
</dbReference>
<dbReference type="GO" id="GO:0051301">
    <property type="term" value="P:cell division"/>
    <property type="evidence" value="ECO:0007669"/>
    <property type="project" value="UniProtKB-KW"/>
</dbReference>
<evidence type="ECO:0000256" key="16">
    <source>
        <dbReference type="SAM" id="MobiDB-lite"/>
    </source>
</evidence>
<dbReference type="Proteomes" id="UP000515154">
    <property type="component" value="Linkage group LG1"/>
</dbReference>
<dbReference type="PROSITE" id="PS50160">
    <property type="entry name" value="DNA_LIGASE_A3"/>
    <property type="match status" value="1"/>
</dbReference>
<evidence type="ECO:0000256" key="3">
    <source>
        <dbReference type="ARBA" id="ARBA00022598"/>
    </source>
</evidence>
<evidence type="ECO:0000256" key="11">
    <source>
        <dbReference type="ARBA" id="ARBA00023242"/>
    </source>
</evidence>
<dbReference type="NCBIfam" id="TIGR00574">
    <property type="entry name" value="dnl1"/>
    <property type="match status" value="1"/>
</dbReference>
<dbReference type="GO" id="GO:0003677">
    <property type="term" value="F:DNA binding"/>
    <property type="evidence" value="ECO:0007669"/>
    <property type="project" value="InterPro"/>
</dbReference>
<evidence type="ECO:0000256" key="4">
    <source>
        <dbReference type="ARBA" id="ARBA00022618"/>
    </source>
</evidence>
<dbReference type="Pfam" id="PF04679">
    <property type="entry name" value="DNA_ligase_A_C"/>
    <property type="match status" value="1"/>
</dbReference>
<feature type="region of interest" description="Disordered" evidence="16">
    <location>
        <begin position="949"/>
        <end position="988"/>
    </location>
</feature>
<feature type="compositionally biased region" description="Basic and acidic residues" evidence="16">
    <location>
        <begin position="236"/>
        <end position="275"/>
    </location>
</feature>
<evidence type="ECO:0000313" key="19">
    <source>
        <dbReference type="RefSeq" id="XP_036356644.1"/>
    </source>
</evidence>
<dbReference type="GO" id="GO:0006281">
    <property type="term" value="P:DNA repair"/>
    <property type="evidence" value="ECO:0007669"/>
    <property type="project" value="UniProtKB-KW"/>
</dbReference>
<dbReference type="PANTHER" id="PTHR45674:SF4">
    <property type="entry name" value="DNA LIGASE 1"/>
    <property type="match status" value="1"/>
</dbReference>
<dbReference type="AlphaFoldDB" id="A0A7E6EMX0"/>
<dbReference type="Gene3D" id="1.10.3260.10">
    <property type="entry name" value="DNA ligase, ATP-dependent, N-terminal domain"/>
    <property type="match status" value="1"/>
</dbReference>
<sequence length="988" mass="109504">MQAFITSYFNTSQNTLRASDAGSSKTSKADISKEKKDSKREVKKEQQKVNSCSDSPIQKKKRRTKCIIESDEEEAGDVSGNESPKKEDAVDNNGDAYDNDKGKSSDCGDDDDDDDKSESGAAETKGLKGKPKKSNKDNKIKTEDSSSSESSPSPKKTSSETSPSAKAGTSIDSTTNTPEKSPFGIPKRKTARKTVGSNSNPKRKIIGEESSSSCNGTSKRQKVQSLEEDVDSTSSDPKKNQEKSTTDKDKKKKKSEEKQSKQVKKEVKKSKDSPEVKVASIFGNIKSKKTPSKPESEKKKEPAKSTKSTSEIKEEKSEDVQCNGEVKPVEDKKYNPADSKYDPIKSACWAPKAKVPYLALAKTFEEIENVSARLKMIEILSNFFRSVILLSPDDLLCCVYLCLNKLAPAYEGIELGIGEMVLMKAIAQATGRSVDKIKNDVQEKGDLGLVAESSRSNQRTMFAPPKLTIAGVFSKLKEIALMTGNSVMSKKIDKIKVMFVACRSSEARFLIRSLGGKLRIGLAEQSVLAALGSAIFLSPPGQAYPPVIVNAGKSLSADSLKKKVEESVLAIKTTYCECPNYDAIIKVLLSDGIDELPNKCKLTPGIPLKPMLANPTKGISDVLAKFDEAEFTCEYKYDGERAQIHMKEDGKVEIYSRNSEDNTTKYPDVIQRISKSVGKDVKSFVLDSEAVAWDKENQCILPFQVLSTRKKKDASTDDIKVQVCIHAFDLLYLNGESLVREPFRKRRQLLWDNFFEVEGELVFAKSLTASNPEVIGEFLEESIKGNCEGLIVKTLDVDATYEIAKRSHNWLKLKKDYLDGVGDTLDLVAIGGYLGTGKRTGRYGGFLLACYDDENEEFQTVCKLGTGFKDEDLEKHTNFFKDHLIETAKPYYRYDSSMQPDHWFESVQVWEVKAADLSISPVHKAASGQVDSEKGISLRFPRFLRIRDDKKPEEATSATQVANMYRNQEQVKNTQAKSDPKATDDDFY</sequence>
<dbReference type="EC" id="6.5.1.1" evidence="14"/>
<feature type="compositionally biased region" description="Basic and acidic residues" evidence="16">
    <location>
        <begin position="134"/>
        <end position="144"/>
    </location>
</feature>
<dbReference type="SUPFAM" id="SSF50249">
    <property type="entry name" value="Nucleic acid-binding proteins"/>
    <property type="match status" value="1"/>
</dbReference>
<keyword evidence="4" id="KW-0132">Cell division</keyword>
<comment type="catalytic activity">
    <reaction evidence="13 14">
        <text>ATP + (deoxyribonucleotide)n-3'-hydroxyl + 5'-phospho-(deoxyribonucleotide)m = (deoxyribonucleotide)n+m + AMP + diphosphate.</text>
        <dbReference type="EC" id="6.5.1.1"/>
    </reaction>
</comment>
<organism evidence="18 19">
    <name type="scientific">Octopus sinensis</name>
    <name type="common">East Asian common octopus</name>
    <dbReference type="NCBI Taxonomy" id="2607531"/>
    <lineage>
        <taxon>Eukaryota</taxon>
        <taxon>Metazoa</taxon>
        <taxon>Spiralia</taxon>
        <taxon>Lophotrochozoa</taxon>
        <taxon>Mollusca</taxon>
        <taxon>Cephalopoda</taxon>
        <taxon>Coleoidea</taxon>
        <taxon>Octopodiformes</taxon>
        <taxon>Octopoda</taxon>
        <taxon>Incirrata</taxon>
        <taxon>Octopodidae</taxon>
        <taxon>Octopus</taxon>
    </lineage>
</organism>
<proteinExistence type="inferred from homology"/>
<dbReference type="Gene3D" id="3.30.1490.70">
    <property type="match status" value="1"/>
</dbReference>
<evidence type="ECO:0000256" key="6">
    <source>
        <dbReference type="ARBA" id="ARBA00022741"/>
    </source>
</evidence>
<dbReference type="InterPro" id="IPR012340">
    <property type="entry name" value="NA-bd_OB-fold"/>
</dbReference>
<keyword evidence="7 14" id="KW-0227">DNA damage</keyword>
<keyword evidence="6 14" id="KW-0547">Nucleotide-binding</keyword>
<feature type="region of interest" description="Disordered" evidence="16">
    <location>
        <begin position="1"/>
        <end position="335"/>
    </location>
</feature>
<dbReference type="PANTHER" id="PTHR45674">
    <property type="entry name" value="DNA LIGASE 1/3 FAMILY MEMBER"/>
    <property type="match status" value="1"/>
</dbReference>
<dbReference type="CDD" id="cd07969">
    <property type="entry name" value="OBF_DNA_ligase_I"/>
    <property type="match status" value="1"/>
</dbReference>
<keyword evidence="12" id="KW-0131">Cell cycle</keyword>
<feature type="compositionally biased region" description="Basic and acidic residues" evidence="16">
    <location>
        <begin position="978"/>
        <end position="988"/>
    </location>
</feature>
<dbReference type="GO" id="GO:1903461">
    <property type="term" value="P:Okazaki fragment processing involved in mitotic DNA replication"/>
    <property type="evidence" value="ECO:0007669"/>
    <property type="project" value="TreeGrafter"/>
</dbReference>
<dbReference type="GO" id="GO:0005739">
    <property type="term" value="C:mitochondrion"/>
    <property type="evidence" value="ECO:0007669"/>
    <property type="project" value="TreeGrafter"/>
</dbReference>
<evidence type="ECO:0000313" key="18">
    <source>
        <dbReference type="Proteomes" id="UP000515154"/>
    </source>
</evidence>
<dbReference type="GO" id="GO:0005524">
    <property type="term" value="F:ATP binding"/>
    <property type="evidence" value="ECO:0007669"/>
    <property type="project" value="UniProtKB-KW"/>
</dbReference>
<evidence type="ECO:0000256" key="1">
    <source>
        <dbReference type="ARBA" id="ARBA00004123"/>
    </source>
</evidence>
<evidence type="ECO:0000256" key="15">
    <source>
        <dbReference type="RuleBase" id="RU004196"/>
    </source>
</evidence>